<name>A0A5B7D852_PORTR</name>
<evidence type="ECO:0000256" key="1">
    <source>
        <dbReference type="SAM" id="MobiDB-lite"/>
    </source>
</evidence>
<dbReference type="EMBL" id="VSRR010000594">
    <property type="protein sequence ID" value="MPC17488.1"/>
    <property type="molecule type" value="Genomic_DNA"/>
</dbReference>
<accession>A0A5B7D852</accession>
<protein>
    <submittedName>
        <fullName evidence="2">Uncharacterized protein</fullName>
    </submittedName>
</protein>
<gene>
    <name evidence="2" type="ORF">E2C01_010347</name>
</gene>
<evidence type="ECO:0000313" key="2">
    <source>
        <dbReference type="EMBL" id="MPC17488.1"/>
    </source>
</evidence>
<evidence type="ECO:0000313" key="3">
    <source>
        <dbReference type="Proteomes" id="UP000324222"/>
    </source>
</evidence>
<organism evidence="2 3">
    <name type="scientific">Portunus trituberculatus</name>
    <name type="common">Swimming crab</name>
    <name type="synonym">Neptunus trituberculatus</name>
    <dbReference type="NCBI Taxonomy" id="210409"/>
    <lineage>
        <taxon>Eukaryota</taxon>
        <taxon>Metazoa</taxon>
        <taxon>Ecdysozoa</taxon>
        <taxon>Arthropoda</taxon>
        <taxon>Crustacea</taxon>
        <taxon>Multicrustacea</taxon>
        <taxon>Malacostraca</taxon>
        <taxon>Eumalacostraca</taxon>
        <taxon>Eucarida</taxon>
        <taxon>Decapoda</taxon>
        <taxon>Pleocyemata</taxon>
        <taxon>Brachyura</taxon>
        <taxon>Eubrachyura</taxon>
        <taxon>Portunoidea</taxon>
        <taxon>Portunidae</taxon>
        <taxon>Portuninae</taxon>
        <taxon>Portunus</taxon>
    </lineage>
</organism>
<sequence>MWRSRGVSAAAAAAVELQHSGGPLSPARAAARSVVARPLGDLLITSPPAAAPRGHTTHARWQAPRYTTLHAGIACLAGVRDITGSVAACRASYAAPIPPLPANDTHHFEPWSPAGVWATFRRQDNTVTSIGLSPPLPNPRPTPASG</sequence>
<dbReference type="AlphaFoldDB" id="A0A5B7D852"/>
<feature type="region of interest" description="Disordered" evidence="1">
    <location>
        <begin position="127"/>
        <end position="146"/>
    </location>
</feature>
<keyword evidence="3" id="KW-1185">Reference proteome</keyword>
<dbReference type="Proteomes" id="UP000324222">
    <property type="component" value="Unassembled WGS sequence"/>
</dbReference>
<feature type="compositionally biased region" description="Pro residues" evidence="1">
    <location>
        <begin position="134"/>
        <end position="146"/>
    </location>
</feature>
<proteinExistence type="predicted"/>
<reference evidence="2 3" key="1">
    <citation type="submission" date="2019-05" db="EMBL/GenBank/DDBJ databases">
        <title>Another draft genome of Portunus trituberculatus and its Hox gene families provides insights of decapod evolution.</title>
        <authorList>
            <person name="Jeong J.-H."/>
            <person name="Song I."/>
            <person name="Kim S."/>
            <person name="Choi T."/>
            <person name="Kim D."/>
            <person name="Ryu S."/>
            <person name="Kim W."/>
        </authorList>
    </citation>
    <scope>NUCLEOTIDE SEQUENCE [LARGE SCALE GENOMIC DNA]</scope>
    <source>
        <tissue evidence="2">Muscle</tissue>
    </source>
</reference>
<comment type="caution">
    <text evidence="2">The sequence shown here is derived from an EMBL/GenBank/DDBJ whole genome shotgun (WGS) entry which is preliminary data.</text>
</comment>